<evidence type="ECO:0000313" key="3">
    <source>
        <dbReference type="Proteomes" id="UP001057375"/>
    </source>
</evidence>
<organism evidence="2 3">
    <name type="scientific">Aduncisulcus paluster</name>
    <dbReference type="NCBI Taxonomy" id="2918883"/>
    <lineage>
        <taxon>Eukaryota</taxon>
        <taxon>Metamonada</taxon>
        <taxon>Carpediemonas-like organisms</taxon>
        <taxon>Aduncisulcus</taxon>
    </lineage>
</organism>
<feature type="region of interest" description="Disordered" evidence="1">
    <location>
        <begin position="148"/>
        <end position="216"/>
    </location>
</feature>
<accession>A0ABQ5KJ26</accession>
<protein>
    <submittedName>
        <fullName evidence="2">Uncharacterized protein</fullName>
    </submittedName>
</protein>
<feature type="compositionally biased region" description="Basic and acidic residues" evidence="1">
    <location>
        <begin position="192"/>
        <end position="202"/>
    </location>
</feature>
<dbReference type="Proteomes" id="UP001057375">
    <property type="component" value="Unassembled WGS sequence"/>
</dbReference>
<feature type="region of interest" description="Disordered" evidence="1">
    <location>
        <begin position="466"/>
        <end position="497"/>
    </location>
</feature>
<proteinExistence type="predicted"/>
<reference evidence="2" key="1">
    <citation type="submission" date="2022-03" db="EMBL/GenBank/DDBJ databases">
        <title>Draft genome sequence of Aduncisulcus paluster, a free-living microaerophilic Fornicata.</title>
        <authorList>
            <person name="Yuyama I."/>
            <person name="Kume K."/>
            <person name="Tamura T."/>
            <person name="Inagaki Y."/>
            <person name="Hashimoto T."/>
        </authorList>
    </citation>
    <scope>NUCLEOTIDE SEQUENCE</scope>
    <source>
        <strain evidence="2">NY0171</strain>
    </source>
</reference>
<name>A0ABQ5KJ26_9EUKA</name>
<keyword evidence="3" id="KW-1185">Reference proteome</keyword>
<evidence type="ECO:0000256" key="1">
    <source>
        <dbReference type="SAM" id="MobiDB-lite"/>
    </source>
</evidence>
<comment type="caution">
    <text evidence="2">The sequence shown here is derived from an EMBL/GenBank/DDBJ whole genome shotgun (WGS) entry which is preliminary data.</text>
</comment>
<sequence>MSDNIICVLVQAPLRTHRGLFDQICKALADSATVSRRSSKKFSFFPEAMEISNIPHFVCFKVKINPRASISHHSIERIFSKNDCIIIPQNVKSSQFYEVKGYTHHDFKILERRGEIPTSCFIHKDPTTSNRFLYGFWDELGIGLERFPREPSKSPSHRPPLSPFVSSSPRHSTFDCSGEDSSSFCSPTKIGPSRDKSKRIFGDKPSQSPSPPRVSRIPSMFEISSTGDDFPYHSSHGERCYPRKTQKADLRTFVKVVDDLRKCCPSCVSSITATVEDHGQCKIYADSQKQLDAIEACMIRINSPNTKIKPFTSSKFWAATFSGVISKFHFTPGFFEKWYELIIDHFRSKRRCSDLPHVKMTWNKQLKYFHVALYYVNERAGEIIPIDPEDSKQLKEKFQHVSEIDVSSDTVSRRIQEDISSFKNFFTSHTCIGIFDKYLGKSIVWGPCSDKKRRILHQDVLRSLGEGYRTPSPPRVRGGHRRGSASYSDHSYDDIHL</sequence>
<evidence type="ECO:0000313" key="2">
    <source>
        <dbReference type="EMBL" id="GKT31926.1"/>
    </source>
</evidence>
<dbReference type="EMBL" id="BQXS01009781">
    <property type="protein sequence ID" value="GKT31926.1"/>
    <property type="molecule type" value="Genomic_DNA"/>
</dbReference>
<feature type="compositionally biased region" description="Polar residues" evidence="1">
    <location>
        <begin position="164"/>
        <end position="186"/>
    </location>
</feature>
<gene>
    <name evidence="2" type="ORF">ADUPG1_006239</name>
</gene>